<dbReference type="PANTHER" id="PTHR30472:SF25">
    <property type="entry name" value="ABC TRANSPORTER PERMEASE PROTEIN MJ0876-RELATED"/>
    <property type="match status" value="1"/>
</dbReference>
<dbReference type="GO" id="GO:0022857">
    <property type="term" value="F:transmembrane transporter activity"/>
    <property type="evidence" value="ECO:0007669"/>
    <property type="project" value="InterPro"/>
</dbReference>
<keyword evidence="5 8" id="KW-0812">Transmembrane</keyword>
<keyword evidence="4" id="KW-1003">Cell membrane</keyword>
<evidence type="ECO:0000256" key="8">
    <source>
        <dbReference type="SAM" id="Phobius"/>
    </source>
</evidence>
<dbReference type="Gene3D" id="1.10.3470.10">
    <property type="entry name" value="ABC transporter involved in vitamin B12 uptake, BtuC"/>
    <property type="match status" value="1"/>
</dbReference>
<feature type="transmembrane region" description="Helical" evidence="8">
    <location>
        <begin position="21"/>
        <end position="38"/>
    </location>
</feature>
<feature type="transmembrane region" description="Helical" evidence="8">
    <location>
        <begin position="257"/>
        <end position="283"/>
    </location>
</feature>
<protein>
    <submittedName>
        <fullName evidence="9">Fe(III) dicitrate ABC transporter permease</fullName>
    </submittedName>
</protein>
<evidence type="ECO:0000256" key="6">
    <source>
        <dbReference type="ARBA" id="ARBA00022989"/>
    </source>
</evidence>
<feature type="transmembrane region" description="Helical" evidence="8">
    <location>
        <begin position="168"/>
        <end position="188"/>
    </location>
</feature>
<dbReference type="Pfam" id="PF01032">
    <property type="entry name" value="FecCD"/>
    <property type="match status" value="1"/>
</dbReference>
<evidence type="ECO:0000256" key="5">
    <source>
        <dbReference type="ARBA" id="ARBA00022692"/>
    </source>
</evidence>
<dbReference type="SUPFAM" id="SSF81345">
    <property type="entry name" value="ABC transporter involved in vitamin B12 uptake, BtuC"/>
    <property type="match status" value="1"/>
</dbReference>
<dbReference type="FunFam" id="1.10.3470.10:FF:000001">
    <property type="entry name" value="Vitamin B12 ABC transporter permease BtuC"/>
    <property type="match status" value="1"/>
</dbReference>
<keyword evidence="10" id="KW-1185">Reference proteome</keyword>
<feature type="transmembrane region" description="Helical" evidence="8">
    <location>
        <begin position="298"/>
        <end position="318"/>
    </location>
</feature>
<keyword evidence="3" id="KW-0813">Transport</keyword>
<evidence type="ECO:0000313" key="9">
    <source>
        <dbReference type="EMBL" id="VEJ09276.1"/>
    </source>
</evidence>
<evidence type="ECO:0000313" key="10">
    <source>
        <dbReference type="Proteomes" id="UP000279799"/>
    </source>
</evidence>
<organism evidence="9 10">
    <name type="scientific">Actinobacillus delphinicola</name>
    <dbReference type="NCBI Taxonomy" id="51161"/>
    <lineage>
        <taxon>Bacteria</taxon>
        <taxon>Pseudomonadati</taxon>
        <taxon>Pseudomonadota</taxon>
        <taxon>Gammaproteobacteria</taxon>
        <taxon>Pasteurellales</taxon>
        <taxon>Pasteurellaceae</taxon>
        <taxon>Actinobacillus</taxon>
    </lineage>
</organism>
<comment type="similarity">
    <text evidence="2">Belongs to the binding-protein-dependent transport system permease family. FecCD subfamily.</text>
</comment>
<feature type="transmembrane region" description="Helical" evidence="8">
    <location>
        <begin position="103"/>
        <end position="125"/>
    </location>
</feature>
<evidence type="ECO:0000256" key="7">
    <source>
        <dbReference type="ARBA" id="ARBA00023136"/>
    </source>
</evidence>
<dbReference type="GO" id="GO:0033214">
    <property type="term" value="P:siderophore-iron import into cell"/>
    <property type="evidence" value="ECO:0007669"/>
    <property type="project" value="TreeGrafter"/>
</dbReference>
<dbReference type="RefSeq" id="WP_126599070.1">
    <property type="nucleotide sequence ID" value="NZ_LR134510.1"/>
</dbReference>
<dbReference type="PANTHER" id="PTHR30472">
    <property type="entry name" value="FERRIC ENTEROBACTIN TRANSPORT SYSTEM PERMEASE PROTEIN"/>
    <property type="match status" value="1"/>
</dbReference>
<reference evidence="9 10" key="1">
    <citation type="submission" date="2018-12" db="EMBL/GenBank/DDBJ databases">
        <authorList>
            <consortium name="Pathogen Informatics"/>
        </authorList>
    </citation>
    <scope>NUCLEOTIDE SEQUENCE [LARGE SCALE GENOMIC DNA]</scope>
    <source>
        <strain evidence="9 10">NCTC12871</strain>
    </source>
</reference>
<dbReference type="AlphaFoldDB" id="A0A448TTK9"/>
<gene>
    <name evidence="9" type="ORF">NCTC12871_00721</name>
</gene>
<name>A0A448TTK9_9PAST</name>
<dbReference type="GO" id="GO:0005886">
    <property type="term" value="C:plasma membrane"/>
    <property type="evidence" value="ECO:0007669"/>
    <property type="project" value="UniProtKB-SubCell"/>
</dbReference>
<sequence length="355" mass="38212">MATIPQQYLTATQYQKRIRKNLLALLFVLALAIGSFLLDLSIGPGNYPFSKIWETLWHPNANGIALNVIVHDYRLPIALMAILVGAMLATAGSQMQTLLNNPLAEPFTLGVASAASFGAALAIIYGNQISSNLLQHVFVSGSAFAFSLLTCVLLLLLTRLKGLGQQSIVLFGIAIYFVFNALLALMQYNANETQLQQIVFWMMGSLTRADNTKIMIAAVSLFVVMAITLRFSWQLTALRLGEATALSMGVNIKRLQVIMLLMISLLSGLSVAFVGAVGFVGLVGPHIARLLIGEDQRFFIPLSALLGALMLSIASIVSKIITPGILYPIGMITALIGVPMFISIILTSKRSGGVQ</sequence>
<evidence type="ECO:0000256" key="4">
    <source>
        <dbReference type="ARBA" id="ARBA00022475"/>
    </source>
</evidence>
<dbReference type="InterPro" id="IPR037294">
    <property type="entry name" value="ABC_BtuC-like"/>
</dbReference>
<evidence type="ECO:0000256" key="3">
    <source>
        <dbReference type="ARBA" id="ARBA00022448"/>
    </source>
</evidence>
<feature type="transmembrane region" description="Helical" evidence="8">
    <location>
        <begin position="325"/>
        <end position="346"/>
    </location>
</feature>
<proteinExistence type="inferred from homology"/>
<accession>A0A448TTK9</accession>
<dbReference type="OrthoDB" id="9055647at2"/>
<keyword evidence="6 8" id="KW-1133">Transmembrane helix</keyword>
<dbReference type="Proteomes" id="UP000279799">
    <property type="component" value="Chromosome"/>
</dbReference>
<comment type="subcellular location">
    <subcellularLocation>
        <location evidence="1">Cell membrane</location>
        <topology evidence="1">Multi-pass membrane protein</topology>
    </subcellularLocation>
</comment>
<dbReference type="EMBL" id="LR134510">
    <property type="protein sequence ID" value="VEJ09276.1"/>
    <property type="molecule type" value="Genomic_DNA"/>
</dbReference>
<dbReference type="InterPro" id="IPR000522">
    <property type="entry name" value="ABC_transptr_permease_BtuC"/>
</dbReference>
<evidence type="ECO:0000256" key="2">
    <source>
        <dbReference type="ARBA" id="ARBA00007935"/>
    </source>
</evidence>
<evidence type="ECO:0000256" key="1">
    <source>
        <dbReference type="ARBA" id="ARBA00004651"/>
    </source>
</evidence>
<dbReference type="CDD" id="cd06550">
    <property type="entry name" value="TM_ABC_iron-siderophores_like"/>
    <property type="match status" value="1"/>
</dbReference>
<feature type="transmembrane region" description="Helical" evidence="8">
    <location>
        <begin position="214"/>
        <end position="236"/>
    </location>
</feature>
<feature type="transmembrane region" description="Helical" evidence="8">
    <location>
        <begin position="73"/>
        <end position="91"/>
    </location>
</feature>
<feature type="transmembrane region" description="Helical" evidence="8">
    <location>
        <begin position="137"/>
        <end position="156"/>
    </location>
</feature>
<dbReference type="KEGG" id="adp:NCTC12871_00721"/>
<keyword evidence="7 8" id="KW-0472">Membrane</keyword>